<protein>
    <submittedName>
        <fullName evidence="1">Uncharacterized protein</fullName>
    </submittedName>
</protein>
<reference evidence="1 2" key="1">
    <citation type="submission" date="2017-11" db="EMBL/GenBank/DDBJ databases">
        <title>De novo assembly and phasing of dikaryotic genomes from two isolates of Puccinia coronata f. sp. avenae, the causal agent of oat crown rust.</title>
        <authorList>
            <person name="Miller M.E."/>
            <person name="Zhang Y."/>
            <person name="Omidvar V."/>
            <person name="Sperschneider J."/>
            <person name="Schwessinger B."/>
            <person name="Raley C."/>
            <person name="Palmer J.M."/>
            <person name="Garnica D."/>
            <person name="Upadhyaya N."/>
            <person name="Rathjen J."/>
            <person name="Taylor J.M."/>
            <person name="Park R.F."/>
            <person name="Dodds P.N."/>
            <person name="Hirsch C.D."/>
            <person name="Kianian S.F."/>
            <person name="Figueroa M."/>
        </authorList>
    </citation>
    <scope>NUCLEOTIDE SEQUENCE [LARGE SCALE GENOMIC DNA]</scope>
    <source>
        <strain evidence="1">12SD80</strain>
    </source>
</reference>
<evidence type="ECO:0000313" key="2">
    <source>
        <dbReference type="Proteomes" id="UP000235392"/>
    </source>
</evidence>
<sequence length="341" mass="38635">MENSFVKGQYLAKTGDTRGSGSAMRGYVVATENIEKTEGASPTSKALSMEELHINQESTTPINEKTLVKGNFKLKQAALGISGLKRFKGTLLKFLQRIRELFSRPNPALFHSISIFKKYPDLLKLLRENESLDEGIDEFMKKILNDHSQKENVNLELYEADAAKLKQSLHKLHNILKENAKDYNIKIATTKQMSRDLQLILPPKRQTWQPVILLAGMMAPYQSKALVEDQQIIRSHLPDDQAYLSQLFGFMGPKDVLEPWFEVAIGEMIESKEFQFSGQEVDFGSELGLLQSDLAALVRLHRSSDLSNKKTNAEISNLNQKAILEKIDAHENKLNNNYFPN</sequence>
<dbReference type="EMBL" id="PGCI01000027">
    <property type="protein sequence ID" value="PLW47951.1"/>
    <property type="molecule type" value="Genomic_DNA"/>
</dbReference>
<evidence type="ECO:0000313" key="1">
    <source>
        <dbReference type="EMBL" id="PLW47951.1"/>
    </source>
</evidence>
<accession>A0A2N5VDB2</accession>
<comment type="caution">
    <text evidence="1">The sequence shown here is derived from an EMBL/GenBank/DDBJ whole genome shotgun (WGS) entry which is preliminary data.</text>
</comment>
<dbReference type="AlphaFoldDB" id="A0A2N5VDB2"/>
<gene>
    <name evidence="1" type="ORF">PCASD_04976</name>
</gene>
<dbReference type="Proteomes" id="UP000235392">
    <property type="component" value="Unassembled WGS sequence"/>
</dbReference>
<organism evidence="1 2">
    <name type="scientific">Puccinia coronata f. sp. avenae</name>
    <dbReference type="NCBI Taxonomy" id="200324"/>
    <lineage>
        <taxon>Eukaryota</taxon>
        <taxon>Fungi</taxon>
        <taxon>Dikarya</taxon>
        <taxon>Basidiomycota</taxon>
        <taxon>Pucciniomycotina</taxon>
        <taxon>Pucciniomycetes</taxon>
        <taxon>Pucciniales</taxon>
        <taxon>Pucciniaceae</taxon>
        <taxon>Puccinia</taxon>
    </lineage>
</organism>
<proteinExistence type="predicted"/>
<name>A0A2N5VDB2_9BASI</name>